<dbReference type="SUPFAM" id="SSF54826">
    <property type="entry name" value="Enolase N-terminal domain-like"/>
    <property type="match status" value="1"/>
</dbReference>
<dbReference type="SUPFAM" id="SSF51604">
    <property type="entry name" value="Enolase C-terminal domain-like"/>
    <property type="match status" value="1"/>
</dbReference>
<dbReference type="Gene3D" id="3.20.20.120">
    <property type="entry name" value="Enolase-like C-terminal domain"/>
    <property type="match status" value="1"/>
</dbReference>
<dbReference type="PANTHER" id="PTHR48080">
    <property type="entry name" value="D-GALACTONATE DEHYDRATASE-RELATED"/>
    <property type="match status" value="1"/>
</dbReference>
<dbReference type="AlphaFoldDB" id="A0A5E8GWH6"/>
<evidence type="ECO:0000259" key="8">
    <source>
        <dbReference type="SMART" id="SM00922"/>
    </source>
</evidence>
<feature type="active site" description="Proton acceptor; specific for (S)-substrate epimerization" evidence="5">
    <location>
        <position position="246"/>
    </location>
</feature>
<keyword evidence="4 7" id="KW-0413">Isomerase</keyword>
<evidence type="ECO:0000256" key="1">
    <source>
        <dbReference type="ARBA" id="ARBA00008031"/>
    </source>
</evidence>
<keyword evidence="3 6" id="KW-0460">Magnesium</keyword>
<dbReference type="SFLD" id="SFLDG00180">
    <property type="entry name" value="muconate_cycloisomerase"/>
    <property type="match status" value="1"/>
</dbReference>
<name>A0A5E8GWH6_ROSAD</name>
<dbReference type="CDD" id="cd03319">
    <property type="entry name" value="L-Ala-DL-Glu_epimerase"/>
    <property type="match status" value="1"/>
</dbReference>
<reference evidence="9 10" key="1">
    <citation type="submission" date="2008-01" db="EMBL/GenBank/DDBJ databases">
        <authorList>
            <person name="Wagner-Dobler I."/>
            <person name="Ferriera S."/>
            <person name="Johnson J."/>
            <person name="Kravitz S."/>
            <person name="Beeson K."/>
            <person name="Sutton G."/>
            <person name="Rogers Y.-H."/>
            <person name="Friedman R."/>
            <person name="Frazier M."/>
            <person name="Venter J.C."/>
        </authorList>
    </citation>
    <scope>NUCLEOTIDE SEQUENCE [LARGE SCALE GENOMIC DNA]</scope>
    <source>
        <strain evidence="10">DSM 17067 / NCIMB 14079 / DFL-11</strain>
    </source>
</reference>
<dbReference type="InterPro" id="IPR013342">
    <property type="entry name" value="Mandelate_racemase_C"/>
</dbReference>
<comment type="similarity">
    <text evidence="1 7">Belongs to the mandelate racemase/muconate lactonizing enzyme family.</text>
</comment>
<dbReference type="SMART" id="SM00922">
    <property type="entry name" value="MR_MLE"/>
    <property type="match status" value="1"/>
</dbReference>
<dbReference type="Gene3D" id="3.30.390.10">
    <property type="entry name" value="Enolase-like, N-terminal domain"/>
    <property type="match status" value="1"/>
</dbReference>
<reference evidence="9 10" key="2">
    <citation type="submission" date="2013-04" db="EMBL/GenBank/DDBJ databases">
        <authorList>
            <person name="Fiebig A."/>
            <person name="Pradella S."/>
            <person name="Wagner-Doebler I."/>
        </authorList>
    </citation>
    <scope>NUCLEOTIDE SEQUENCE [LARGE SCALE GENOMIC DNA]</scope>
    <source>
        <strain evidence="10">DSM 17067 / NCIMB 14079 / DFL-11</strain>
    </source>
</reference>
<feature type="active site" description="Proton acceptor; specific for (R)-substrate epimerization" evidence="5">
    <location>
        <position position="150"/>
    </location>
</feature>
<dbReference type="InterPro" id="IPR034593">
    <property type="entry name" value="DgoD-like"/>
</dbReference>
<dbReference type="InterPro" id="IPR034603">
    <property type="entry name" value="Dipeptide_epimerase"/>
</dbReference>
<dbReference type="EC" id="5.1.1.-" evidence="7"/>
<dbReference type="GO" id="GO:0016855">
    <property type="term" value="F:racemase and epimerase activity, acting on amino acids and derivatives"/>
    <property type="evidence" value="ECO:0007669"/>
    <property type="project" value="UniProtKB-UniRule"/>
</dbReference>
<evidence type="ECO:0000256" key="2">
    <source>
        <dbReference type="ARBA" id="ARBA00022723"/>
    </source>
</evidence>
<feature type="binding site" evidence="6">
    <location>
        <position position="201"/>
    </location>
    <ligand>
        <name>Mg(2+)</name>
        <dbReference type="ChEBI" id="CHEBI:18420"/>
    </ligand>
</feature>
<dbReference type="NCBIfam" id="NF042940">
    <property type="entry name" value="racemase_DgcA"/>
    <property type="match status" value="1"/>
</dbReference>
<dbReference type="InterPro" id="IPR036849">
    <property type="entry name" value="Enolase-like_C_sf"/>
</dbReference>
<dbReference type="RefSeq" id="WP_008190276.1">
    <property type="nucleotide sequence ID" value="NZ_CM011002.1"/>
</dbReference>
<evidence type="ECO:0000313" key="9">
    <source>
        <dbReference type="EMBL" id="EEE43767.1"/>
    </source>
</evidence>
<evidence type="ECO:0000256" key="3">
    <source>
        <dbReference type="ARBA" id="ARBA00022842"/>
    </source>
</evidence>
<dbReference type="Pfam" id="PF02746">
    <property type="entry name" value="MR_MLE_N"/>
    <property type="match status" value="1"/>
</dbReference>
<dbReference type="EMBL" id="ACCU02000001">
    <property type="protein sequence ID" value="EEE43767.1"/>
    <property type="molecule type" value="Genomic_DNA"/>
</dbReference>
<feature type="domain" description="Mandelate racemase/muconate lactonizing enzyme C-terminal" evidence="8">
    <location>
        <begin position="131"/>
        <end position="222"/>
    </location>
</feature>
<evidence type="ECO:0000256" key="6">
    <source>
        <dbReference type="PIRSR" id="PIRSR634603-3"/>
    </source>
</evidence>
<dbReference type="InterPro" id="IPR029017">
    <property type="entry name" value="Enolase-like_N"/>
</dbReference>
<evidence type="ECO:0000256" key="5">
    <source>
        <dbReference type="PIRSR" id="PIRSR634603-1"/>
    </source>
</evidence>
<sequence length="327" mass="34974">MSRSVSIDLESFEIAGGFTISRGSRTHANVLVATVTDGDHVGRGECVPYARYNETMESVQEQIQEISPLLKDGLSRHALQEAMPAGAARNAVDCALWDLEAKQSGKPAAEIAGIPPLSPVTTAYTISVGTPEIMAEKTAKAAHRPLLKVKLGGSGDDERIEAVRKAAPDSTLIVDANEAWDDSCFARNMAACEAAGVALIEQPLPSKGDNRLMDFSSRITICADESLHTRDGLEDLRSRYDAINIKLDKAGGLTEALALLDQAKALEFKIMVGCMLGTSLAMAPAVLLAQRADYVDLDGPLLLTQDREPGLVFEGSTLFPPKPELWG</sequence>
<dbReference type="PANTHER" id="PTHR48080:SF3">
    <property type="entry name" value="ENOLASE SUPERFAMILY MEMBER DDB_G0284701"/>
    <property type="match status" value="1"/>
</dbReference>
<evidence type="ECO:0000256" key="4">
    <source>
        <dbReference type="ARBA" id="ARBA00023235"/>
    </source>
</evidence>
<organism evidence="9 10">
    <name type="scientific">Roseibium alexandrii (strain DSM 17067 / NCIMB 14079 / DFL-11)</name>
    <name type="common">Labrenzia alexandrii</name>
    <dbReference type="NCBI Taxonomy" id="244592"/>
    <lineage>
        <taxon>Bacteria</taxon>
        <taxon>Pseudomonadati</taxon>
        <taxon>Pseudomonadota</taxon>
        <taxon>Alphaproteobacteria</taxon>
        <taxon>Hyphomicrobiales</taxon>
        <taxon>Stappiaceae</taxon>
        <taxon>Roseibium</taxon>
    </lineage>
</organism>
<dbReference type="InterPro" id="IPR029065">
    <property type="entry name" value="Enolase_C-like"/>
</dbReference>
<dbReference type="SFLD" id="SFLDS00001">
    <property type="entry name" value="Enolase"/>
    <property type="match status" value="1"/>
</dbReference>
<comment type="caution">
    <text evidence="9">The sequence shown here is derived from an EMBL/GenBank/DDBJ whole genome shotgun (WGS) entry which is preliminary data.</text>
</comment>
<proteinExistence type="inferred from homology"/>
<accession>A0A5E8GWH6</accession>
<comment type="cofactor">
    <cofactor evidence="6 7">
        <name>Mg(2+)</name>
        <dbReference type="ChEBI" id="CHEBI:18420"/>
    </cofactor>
    <text evidence="6 7">Binds 1 Mg(2+) ion per subunit.</text>
</comment>
<evidence type="ECO:0000256" key="7">
    <source>
        <dbReference type="RuleBase" id="RU366006"/>
    </source>
</evidence>
<dbReference type="InterPro" id="IPR013341">
    <property type="entry name" value="Mandelate_racemase_N_dom"/>
</dbReference>
<dbReference type="Pfam" id="PF13378">
    <property type="entry name" value="MR_MLE_C"/>
    <property type="match status" value="1"/>
</dbReference>
<gene>
    <name evidence="9" type="ORF">SADFL11_1053</name>
</gene>
<feature type="binding site" evidence="6">
    <location>
        <position position="224"/>
    </location>
    <ligand>
        <name>Mg(2+)</name>
        <dbReference type="ChEBI" id="CHEBI:18420"/>
    </ligand>
</feature>
<dbReference type="Proteomes" id="UP000004703">
    <property type="component" value="Chromosome"/>
</dbReference>
<keyword evidence="2 6" id="KW-0479">Metal-binding</keyword>
<feature type="binding site" evidence="6">
    <location>
        <position position="175"/>
    </location>
    <ligand>
        <name>Mg(2+)</name>
        <dbReference type="ChEBI" id="CHEBI:18420"/>
    </ligand>
</feature>
<dbReference type="SFLD" id="SFLDF00010">
    <property type="entry name" value="dipeptide_epimerase"/>
    <property type="match status" value="1"/>
</dbReference>
<protein>
    <recommendedName>
        <fullName evidence="7">Dipeptide epimerase</fullName>
        <ecNumber evidence="7">5.1.1.-</ecNumber>
    </recommendedName>
</protein>
<dbReference type="GO" id="GO:0046872">
    <property type="term" value="F:metal ion binding"/>
    <property type="evidence" value="ECO:0007669"/>
    <property type="project" value="UniProtKB-KW"/>
</dbReference>
<evidence type="ECO:0000313" key="10">
    <source>
        <dbReference type="Proteomes" id="UP000004703"/>
    </source>
</evidence>